<sequence length="305" mass="34602">MAVEEEIKQKAQQMEEKNTYKVCVTGGAGYIGSCLVKKLLDKGYIVHATLRNLEDKSNVELLKRLSGADEKLKLFEADIYRAEEFEEAIQSCEFVFHVATPLWHSQVSQYKDRTEATVDGVKKIGRICLKSGTVKRLIYTASIVAASPLKEDGITYKQLMDETCWTPLNFSNPYTEQWLWDYTESKMLAEKEILKFEKEGLEVVALCCGLVGGHTFLPYIPTSGAMFLSVLTQEKELYNTLKFLEDLNGKVPIVHIEDVCEAHMFFMNNVGSLNGRFLCASSFVSTAEIGNHYQHNYPEFKVNQE</sequence>
<keyword evidence="2" id="KW-0560">Oxidoreductase</keyword>
<dbReference type="PANTHER" id="PTHR10366">
    <property type="entry name" value="NAD DEPENDENT EPIMERASE/DEHYDRATASE"/>
    <property type="match status" value="1"/>
</dbReference>
<dbReference type="RefSeq" id="XP_015089715.1">
    <property type="nucleotide sequence ID" value="XM_015234229.1"/>
</dbReference>
<dbReference type="Pfam" id="PF01370">
    <property type="entry name" value="Epimerase"/>
    <property type="match status" value="1"/>
</dbReference>
<organism evidence="4 5">
    <name type="scientific">Solanum pennellii</name>
    <name type="common">Tomato</name>
    <name type="synonym">Lycopersicon pennellii</name>
    <dbReference type="NCBI Taxonomy" id="28526"/>
    <lineage>
        <taxon>Eukaryota</taxon>
        <taxon>Viridiplantae</taxon>
        <taxon>Streptophyta</taxon>
        <taxon>Embryophyta</taxon>
        <taxon>Tracheophyta</taxon>
        <taxon>Spermatophyta</taxon>
        <taxon>Magnoliopsida</taxon>
        <taxon>eudicotyledons</taxon>
        <taxon>Gunneridae</taxon>
        <taxon>Pentapetalae</taxon>
        <taxon>asterids</taxon>
        <taxon>lamiids</taxon>
        <taxon>Solanales</taxon>
        <taxon>Solanaceae</taxon>
        <taxon>Solanoideae</taxon>
        <taxon>Solaneae</taxon>
        <taxon>Solanum</taxon>
        <taxon>Solanum subgen. Lycopersicon</taxon>
    </lineage>
</organism>
<dbReference type="Proteomes" id="UP000694930">
    <property type="component" value="Chromosome 10"/>
</dbReference>
<evidence type="ECO:0000259" key="3">
    <source>
        <dbReference type="Pfam" id="PF01370"/>
    </source>
</evidence>
<feature type="domain" description="NAD-dependent epimerase/dehydratase" evidence="3">
    <location>
        <begin position="22"/>
        <end position="270"/>
    </location>
</feature>
<reference evidence="4" key="1">
    <citation type="journal article" date="2014" name="Nat. Genet.">
        <title>The genome of the stress-tolerant wild tomato species Solanum pennellii.</title>
        <authorList>
            <person name="Bolger A."/>
            <person name="Scossa F."/>
            <person name="Bolger M.E."/>
            <person name="Lanz C."/>
            <person name="Maumus F."/>
            <person name="Tohge T."/>
            <person name="Quesneville H."/>
            <person name="Alseekh S."/>
            <person name="Sorensen I."/>
            <person name="Lichtenstein G."/>
            <person name="Fich E.A."/>
            <person name="Conte M."/>
            <person name="Keller H."/>
            <person name="Schneeberger K."/>
            <person name="Schwacke R."/>
            <person name="Ofner I."/>
            <person name="Vrebalov J."/>
            <person name="Xu Y."/>
            <person name="Osorio S."/>
            <person name="Aflitos S.A."/>
            <person name="Schijlen E."/>
            <person name="Jimenez-Gomez J.M."/>
            <person name="Ryngajllo M."/>
            <person name="Kimura S."/>
            <person name="Kumar R."/>
            <person name="Koenig D."/>
            <person name="Headland L.R."/>
            <person name="Maloof J.N."/>
            <person name="Sinha N."/>
            <person name="van Ham R.C."/>
            <person name="Lankhorst R.K."/>
            <person name="Mao L."/>
            <person name="Vogel A."/>
            <person name="Arsova B."/>
            <person name="Panstruga R."/>
            <person name="Fei Z."/>
            <person name="Rose J.K."/>
            <person name="Zamir D."/>
            <person name="Carrari F."/>
            <person name="Giovannoni J.J."/>
            <person name="Weigel D."/>
            <person name="Usadel B."/>
            <person name="Fernie A.R."/>
        </authorList>
    </citation>
    <scope>NUCLEOTIDE SEQUENCE [LARGE SCALE GENOMIC DNA]</scope>
    <source>
        <strain evidence="4">cv. LA0716</strain>
    </source>
</reference>
<evidence type="ECO:0000256" key="1">
    <source>
        <dbReference type="ARBA" id="ARBA00022857"/>
    </source>
</evidence>
<name>A0ABM1HSK6_SOLPN</name>
<dbReference type="InterPro" id="IPR001509">
    <property type="entry name" value="Epimerase_deHydtase"/>
</dbReference>
<dbReference type="SUPFAM" id="SSF51735">
    <property type="entry name" value="NAD(P)-binding Rossmann-fold domains"/>
    <property type="match status" value="1"/>
</dbReference>
<keyword evidence="1" id="KW-0521">NADP</keyword>
<gene>
    <name evidence="5" type="primary">LOC107032639</name>
</gene>
<protein>
    <submittedName>
        <fullName evidence="5">Anthocyanidin reductase</fullName>
    </submittedName>
</protein>
<proteinExistence type="predicted"/>
<reference evidence="5" key="2">
    <citation type="submission" date="2025-08" db="UniProtKB">
        <authorList>
            <consortium name="RefSeq"/>
        </authorList>
    </citation>
    <scope>IDENTIFICATION</scope>
</reference>
<evidence type="ECO:0000313" key="5">
    <source>
        <dbReference type="RefSeq" id="XP_015089715.1"/>
    </source>
</evidence>
<dbReference type="GeneID" id="107032639"/>
<evidence type="ECO:0000313" key="4">
    <source>
        <dbReference type="Proteomes" id="UP000694930"/>
    </source>
</evidence>
<evidence type="ECO:0000256" key="2">
    <source>
        <dbReference type="ARBA" id="ARBA00023002"/>
    </source>
</evidence>
<dbReference type="Gene3D" id="3.40.50.720">
    <property type="entry name" value="NAD(P)-binding Rossmann-like Domain"/>
    <property type="match status" value="1"/>
</dbReference>
<accession>A0ABM1HSK6</accession>
<dbReference type="InterPro" id="IPR050425">
    <property type="entry name" value="NAD(P)_dehydrat-like"/>
</dbReference>
<keyword evidence="4" id="KW-1185">Reference proteome</keyword>
<dbReference type="PANTHER" id="PTHR10366:SF696">
    <property type="entry name" value="OS07G0601900 PROTEIN"/>
    <property type="match status" value="1"/>
</dbReference>
<dbReference type="InterPro" id="IPR036291">
    <property type="entry name" value="NAD(P)-bd_dom_sf"/>
</dbReference>